<evidence type="ECO:0000256" key="2">
    <source>
        <dbReference type="ARBA" id="ARBA00022884"/>
    </source>
</evidence>
<dbReference type="GeneID" id="30963962"/>
<feature type="domain" description="HTH La-type RNA-binding" evidence="5">
    <location>
        <begin position="16"/>
        <end position="106"/>
    </location>
</feature>
<evidence type="ECO:0000313" key="7">
    <source>
        <dbReference type="Proteomes" id="UP000095038"/>
    </source>
</evidence>
<dbReference type="GO" id="GO:0003677">
    <property type="term" value="F:DNA binding"/>
    <property type="evidence" value="ECO:0007669"/>
    <property type="project" value="UniProtKB-KW"/>
</dbReference>
<dbReference type="SMART" id="SM00715">
    <property type="entry name" value="LA"/>
    <property type="match status" value="1"/>
</dbReference>
<keyword evidence="6" id="KW-0238">DNA-binding</keyword>
<dbReference type="InterPro" id="IPR002344">
    <property type="entry name" value="Lupus_La"/>
</dbReference>
<dbReference type="PANTHER" id="PTHR22792">
    <property type="entry name" value="LUPUS LA PROTEIN-RELATED"/>
    <property type="match status" value="1"/>
</dbReference>
<evidence type="ECO:0000313" key="6">
    <source>
        <dbReference type="EMBL" id="ODV62369.1"/>
    </source>
</evidence>
<dbReference type="GO" id="GO:1990904">
    <property type="term" value="C:ribonucleoprotein complex"/>
    <property type="evidence" value="ECO:0007669"/>
    <property type="project" value="InterPro"/>
</dbReference>
<dbReference type="InterPro" id="IPR036388">
    <property type="entry name" value="WH-like_DNA-bd_sf"/>
</dbReference>
<evidence type="ECO:0000256" key="1">
    <source>
        <dbReference type="ARBA" id="ARBA00004123"/>
    </source>
</evidence>
<evidence type="ECO:0000259" key="5">
    <source>
        <dbReference type="PROSITE" id="PS50961"/>
    </source>
</evidence>
<dbReference type="InterPro" id="IPR006630">
    <property type="entry name" value="La_HTH"/>
</dbReference>
<dbReference type="PROSITE" id="PS50961">
    <property type="entry name" value="HTH_LA"/>
    <property type="match status" value="1"/>
</dbReference>
<comment type="subcellular location">
    <subcellularLocation>
        <location evidence="1">Nucleus</location>
    </subcellularLocation>
</comment>
<dbReference type="InParanoid" id="A0A1D2VL95"/>
<dbReference type="Pfam" id="PF05383">
    <property type="entry name" value="La"/>
    <property type="match status" value="1"/>
</dbReference>
<dbReference type="OrthoDB" id="439993at2759"/>
<dbReference type="PANTHER" id="PTHR22792:SF140">
    <property type="entry name" value="ACHILLES, ISOFORM A"/>
    <property type="match status" value="1"/>
</dbReference>
<dbReference type="RefSeq" id="XP_020048676.1">
    <property type="nucleotide sequence ID" value="XM_020190326.1"/>
</dbReference>
<sequence>MPPSYIPFREVSAPPTELTSKIQAAIIKQVEFYFSDANLNYDRYLLNEVRSNAEGWVKIELIASWNRMKKFRPVKNIVDSIKKSTALVVSDNDLMIRRKTPFVVTTESYEKSYAHTLYVEGFPTLIKKMQIFQSDLESYFGQFGEVAIIKIRKKKFDKSF</sequence>
<dbReference type="Gene3D" id="1.10.10.10">
    <property type="entry name" value="Winged helix-like DNA-binding domain superfamily/Winged helix DNA-binding domain"/>
    <property type="match status" value="1"/>
</dbReference>
<keyword evidence="7" id="KW-1185">Reference proteome</keyword>
<dbReference type="GO" id="GO:0003729">
    <property type="term" value="F:mRNA binding"/>
    <property type="evidence" value="ECO:0007669"/>
    <property type="project" value="TreeGrafter"/>
</dbReference>
<dbReference type="STRING" id="1344418.A0A1D2VL95"/>
<organism evidence="6 7">
    <name type="scientific">Ascoidea rubescens DSM 1968</name>
    <dbReference type="NCBI Taxonomy" id="1344418"/>
    <lineage>
        <taxon>Eukaryota</taxon>
        <taxon>Fungi</taxon>
        <taxon>Dikarya</taxon>
        <taxon>Ascomycota</taxon>
        <taxon>Saccharomycotina</taxon>
        <taxon>Saccharomycetes</taxon>
        <taxon>Ascoideaceae</taxon>
        <taxon>Ascoidea</taxon>
    </lineage>
</organism>
<dbReference type="GO" id="GO:0005634">
    <property type="term" value="C:nucleus"/>
    <property type="evidence" value="ECO:0007669"/>
    <property type="project" value="UniProtKB-SubCell"/>
</dbReference>
<feature type="non-terminal residue" evidence="6">
    <location>
        <position position="160"/>
    </location>
</feature>
<dbReference type="FunCoup" id="A0A1D2VL95">
    <property type="interactions" value="733"/>
</dbReference>
<keyword evidence="2 4" id="KW-0694">RNA-binding</keyword>
<reference evidence="7" key="1">
    <citation type="submission" date="2016-05" db="EMBL/GenBank/DDBJ databases">
        <title>Comparative genomics of biotechnologically important yeasts.</title>
        <authorList>
            <consortium name="DOE Joint Genome Institute"/>
            <person name="Riley R."/>
            <person name="Haridas S."/>
            <person name="Wolfe K.H."/>
            <person name="Lopes M.R."/>
            <person name="Hittinger C.T."/>
            <person name="Goker M."/>
            <person name="Salamov A."/>
            <person name="Wisecaver J."/>
            <person name="Long T.M."/>
            <person name="Aerts A.L."/>
            <person name="Barry K."/>
            <person name="Choi C."/>
            <person name="Clum A."/>
            <person name="Coughlan A.Y."/>
            <person name="Deshpande S."/>
            <person name="Douglass A.P."/>
            <person name="Hanson S.J."/>
            <person name="Klenk H.-P."/>
            <person name="Labutti K."/>
            <person name="Lapidus A."/>
            <person name="Lindquist E."/>
            <person name="Lipzen A."/>
            <person name="Meier-Kolthoff J.P."/>
            <person name="Ohm R.A."/>
            <person name="Otillar R.P."/>
            <person name="Pangilinan J."/>
            <person name="Peng Y."/>
            <person name="Rokas A."/>
            <person name="Rosa C.A."/>
            <person name="Scheuner C."/>
            <person name="Sibirny A.A."/>
            <person name="Slot J.C."/>
            <person name="Stielow J.B."/>
            <person name="Sun H."/>
            <person name="Kurtzman C.P."/>
            <person name="Blackwell M."/>
            <person name="Grigoriev I.V."/>
            <person name="Jeffries T.W."/>
        </authorList>
    </citation>
    <scope>NUCLEOTIDE SEQUENCE [LARGE SCALE GENOMIC DNA]</scope>
    <source>
        <strain evidence="7">DSM 1968</strain>
    </source>
</reference>
<dbReference type="EMBL" id="KV454477">
    <property type="protein sequence ID" value="ODV62369.1"/>
    <property type="molecule type" value="Genomic_DNA"/>
</dbReference>
<dbReference type="AlphaFoldDB" id="A0A1D2VL95"/>
<dbReference type="InterPro" id="IPR045180">
    <property type="entry name" value="La_dom_prot"/>
</dbReference>
<gene>
    <name evidence="6" type="ORF">ASCRUDRAFT_32069</name>
</gene>
<name>A0A1D2VL95_9ASCO</name>
<dbReference type="InterPro" id="IPR036390">
    <property type="entry name" value="WH_DNA-bd_sf"/>
</dbReference>
<dbReference type="PRINTS" id="PR00302">
    <property type="entry name" value="LUPUSLA"/>
</dbReference>
<evidence type="ECO:0000256" key="3">
    <source>
        <dbReference type="ARBA" id="ARBA00023242"/>
    </source>
</evidence>
<dbReference type="Proteomes" id="UP000095038">
    <property type="component" value="Unassembled WGS sequence"/>
</dbReference>
<dbReference type="SUPFAM" id="SSF46785">
    <property type="entry name" value="Winged helix' DNA-binding domain"/>
    <property type="match status" value="1"/>
</dbReference>
<evidence type="ECO:0000256" key="4">
    <source>
        <dbReference type="PROSITE-ProRule" id="PRU00332"/>
    </source>
</evidence>
<proteinExistence type="predicted"/>
<dbReference type="GO" id="GO:0006396">
    <property type="term" value="P:RNA processing"/>
    <property type="evidence" value="ECO:0007669"/>
    <property type="project" value="InterPro"/>
</dbReference>
<protein>
    <submittedName>
        <fullName evidence="6">Winged helix DNA-binding domain-containing protein</fullName>
    </submittedName>
</protein>
<accession>A0A1D2VL95</accession>
<keyword evidence="3" id="KW-0539">Nucleus</keyword>